<proteinExistence type="inferred from homology"/>
<evidence type="ECO:0000313" key="9">
    <source>
        <dbReference type="Proteomes" id="UP000094236"/>
    </source>
</evidence>
<dbReference type="OrthoDB" id="1746530at2759"/>
<dbReference type="GO" id="GO:0000166">
    <property type="term" value="F:nucleotide binding"/>
    <property type="evidence" value="ECO:0007669"/>
    <property type="project" value="InterPro"/>
</dbReference>
<keyword evidence="6" id="KW-0539">Nucleus</keyword>
<organism evidence="8 9">
    <name type="scientific">Pachysolen tannophilus NRRL Y-2460</name>
    <dbReference type="NCBI Taxonomy" id="669874"/>
    <lineage>
        <taxon>Eukaryota</taxon>
        <taxon>Fungi</taxon>
        <taxon>Dikarya</taxon>
        <taxon>Ascomycota</taxon>
        <taxon>Saccharomycotina</taxon>
        <taxon>Pichiomycetes</taxon>
        <taxon>Pachysolenaceae</taxon>
        <taxon>Pachysolen</taxon>
    </lineage>
</organism>
<evidence type="ECO:0000256" key="2">
    <source>
        <dbReference type="ARBA" id="ARBA00006898"/>
    </source>
</evidence>
<dbReference type="SUPFAM" id="SSF47819">
    <property type="entry name" value="HRDC-like"/>
    <property type="match status" value="1"/>
</dbReference>
<protein>
    <recommendedName>
        <fullName evidence="3">DNA-directed RNA polymerase III subunit RPC9</fullName>
    </recommendedName>
</protein>
<feature type="compositionally biased region" description="Acidic residues" evidence="7">
    <location>
        <begin position="164"/>
        <end position="175"/>
    </location>
</feature>
<accession>A0A1E4TZW4</accession>
<dbReference type="PANTHER" id="PTHR15561">
    <property type="entry name" value="CALCITONIN GENE-RELATED PEPTIDE-RECEPTOR COMPONENT PROTEIN"/>
    <property type="match status" value="1"/>
</dbReference>
<feature type="compositionally biased region" description="Basic and acidic residues" evidence="7">
    <location>
        <begin position="176"/>
        <end position="188"/>
    </location>
</feature>
<dbReference type="Pfam" id="PF03874">
    <property type="entry name" value="RNA_pol_Rpb4"/>
    <property type="match status" value="1"/>
</dbReference>
<comment type="similarity">
    <text evidence="2">Belongs to the eukaryotic RPC9 RNA polymerase subunit family.</text>
</comment>
<name>A0A1E4TZW4_PACTA</name>
<evidence type="ECO:0000256" key="5">
    <source>
        <dbReference type="ARBA" id="ARBA00023163"/>
    </source>
</evidence>
<feature type="region of interest" description="Disordered" evidence="7">
    <location>
        <begin position="146"/>
        <end position="188"/>
    </location>
</feature>
<dbReference type="InterPro" id="IPR038324">
    <property type="entry name" value="Rpb4/RPC9_sf"/>
</dbReference>
<dbReference type="InterPro" id="IPR005574">
    <property type="entry name" value="Rpb4/RPC9"/>
</dbReference>
<reference evidence="9" key="1">
    <citation type="submission" date="2016-05" db="EMBL/GenBank/DDBJ databases">
        <title>Comparative genomics of biotechnologically important yeasts.</title>
        <authorList>
            <consortium name="DOE Joint Genome Institute"/>
            <person name="Riley R."/>
            <person name="Haridas S."/>
            <person name="Wolfe K.H."/>
            <person name="Lopes M.R."/>
            <person name="Hittinger C.T."/>
            <person name="Goker M."/>
            <person name="Salamov A."/>
            <person name="Wisecaver J."/>
            <person name="Long T.M."/>
            <person name="Aerts A.L."/>
            <person name="Barry K."/>
            <person name="Choi C."/>
            <person name="Clum A."/>
            <person name="Coughlan A.Y."/>
            <person name="Deshpande S."/>
            <person name="Douglass A.P."/>
            <person name="Hanson S.J."/>
            <person name="Klenk H.-P."/>
            <person name="Labutti K."/>
            <person name="Lapidus A."/>
            <person name="Lindquist E."/>
            <person name="Lipzen A."/>
            <person name="Meier-Kolthoff J.P."/>
            <person name="Ohm R.A."/>
            <person name="Otillar R.P."/>
            <person name="Pangilinan J."/>
            <person name="Peng Y."/>
            <person name="Rokas A."/>
            <person name="Rosa C.A."/>
            <person name="Scheuner C."/>
            <person name="Sibirny A.A."/>
            <person name="Slot J.C."/>
            <person name="Stielow J.B."/>
            <person name="Sun H."/>
            <person name="Kurtzman C.P."/>
            <person name="Blackwell M."/>
            <person name="Grigoriev I.V."/>
            <person name="Jeffries T.W."/>
        </authorList>
    </citation>
    <scope>NUCLEOTIDE SEQUENCE [LARGE SCALE GENOMIC DNA]</scope>
    <source>
        <strain evidence="9">NRRL Y-2460</strain>
    </source>
</reference>
<dbReference type="PANTHER" id="PTHR15561:SF0">
    <property type="entry name" value="DNA-DIRECTED RNA POLYMERASE III SUBUNIT RPC9"/>
    <property type="match status" value="1"/>
</dbReference>
<gene>
    <name evidence="8" type="ORF">PACTADRAFT_79680</name>
</gene>
<dbReference type="GO" id="GO:0006384">
    <property type="term" value="P:transcription initiation at RNA polymerase III promoter"/>
    <property type="evidence" value="ECO:0007669"/>
    <property type="project" value="InterPro"/>
</dbReference>
<dbReference type="AlphaFoldDB" id="A0A1E4TZW4"/>
<evidence type="ECO:0000256" key="1">
    <source>
        <dbReference type="ARBA" id="ARBA00004123"/>
    </source>
</evidence>
<evidence type="ECO:0000256" key="3">
    <source>
        <dbReference type="ARBA" id="ARBA00016672"/>
    </source>
</evidence>
<dbReference type="Gene3D" id="1.20.1250.40">
    <property type="match status" value="1"/>
</dbReference>
<evidence type="ECO:0000256" key="7">
    <source>
        <dbReference type="SAM" id="MobiDB-lite"/>
    </source>
</evidence>
<dbReference type="InterPro" id="IPR038846">
    <property type="entry name" value="RPC9"/>
</dbReference>
<evidence type="ECO:0000256" key="6">
    <source>
        <dbReference type="ARBA" id="ARBA00023242"/>
    </source>
</evidence>
<evidence type="ECO:0000313" key="8">
    <source>
        <dbReference type="EMBL" id="ODV97290.1"/>
    </source>
</evidence>
<dbReference type="STRING" id="669874.A0A1E4TZW4"/>
<keyword evidence="5" id="KW-0804">Transcription</keyword>
<dbReference type="Proteomes" id="UP000094236">
    <property type="component" value="Unassembled WGS sequence"/>
</dbReference>
<dbReference type="EMBL" id="KV454012">
    <property type="protein sequence ID" value="ODV97290.1"/>
    <property type="molecule type" value="Genomic_DNA"/>
</dbReference>
<sequence length="188" mass="21976">MKIEVPRDKLLSNYEVYNHLLDVQKENNWKLDPITKKNLTKTHTSHHSQINLEVITRDLYSYLYNSLKFNVTDNSKQNYEENFIKLIDGLNKFKLMKIEKLQILNLLPRSMVLLYSIVEECDQRFDEDECLNILKVVEDCFPQANADDEEEHQMQDVSGGGEEGSADDEFEEAQESLDHDVSMRDATI</sequence>
<dbReference type="GO" id="GO:0005666">
    <property type="term" value="C:RNA polymerase III complex"/>
    <property type="evidence" value="ECO:0007669"/>
    <property type="project" value="InterPro"/>
</dbReference>
<evidence type="ECO:0000256" key="4">
    <source>
        <dbReference type="ARBA" id="ARBA00022478"/>
    </source>
</evidence>
<keyword evidence="9" id="KW-1185">Reference proteome</keyword>
<keyword evidence="4" id="KW-0240">DNA-directed RNA polymerase</keyword>
<dbReference type="InterPro" id="IPR010997">
    <property type="entry name" value="HRDC-like_sf"/>
</dbReference>
<comment type="subcellular location">
    <subcellularLocation>
        <location evidence="1">Nucleus</location>
    </subcellularLocation>
</comment>